<dbReference type="InterPro" id="IPR050921">
    <property type="entry name" value="T4SS_GSP_E_ATPase"/>
</dbReference>
<dbReference type="InterPro" id="IPR003593">
    <property type="entry name" value="AAA+_ATPase"/>
</dbReference>
<dbReference type="RefSeq" id="WP_012544179.1">
    <property type="nucleotide sequence ID" value="NC_011295.1"/>
</dbReference>
<dbReference type="EMBL" id="CP001145">
    <property type="protein sequence ID" value="ACI17527.1"/>
    <property type="molecule type" value="Genomic_DNA"/>
</dbReference>
<protein>
    <submittedName>
        <fullName evidence="3">Twitching motility protein PilT</fullName>
    </submittedName>
</protein>
<dbReference type="eggNOG" id="COG2805">
    <property type="taxonomic scope" value="Bacteria"/>
</dbReference>
<dbReference type="NCBIfam" id="TIGR01420">
    <property type="entry name" value="pilT_fam"/>
    <property type="match status" value="1"/>
</dbReference>
<evidence type="ECO:0000256" key="1">
    <source>
        <dbReference type="ARBA" id="ARBA00006611"/>
    </source>
</evidence>
<dbReference type="KEGG" id="cpo:COPRO5265_0771"/>
<keyword evidence="4" id="KW-1185">Reference proteome</keyword>
<dbReference type="InterPro" id="IPR027417">
    <property type="entry name" value="P-loop_NTPase"/>
</dbReference>
<dbReference type="GO" id="GO:0016887">
    <property type="term" value="F:ATP hydrolysis activity"/>
    <property type="evidence" value="ECO:0007669"/>
    <property type="project" value="InterPro"/>
</dbReference>
<evidence type="ECO:0000313" key="3">
    <source>
        <dbReference type="EMBL" id="ACI17527.1"/>
    </source>
</evidence>
<dbReference type="Gene3D" id="3.30.450.90">
    <property type="match status" value="1"/>
</dbReference>
<dbReference type="InterPro" id="IPR001482">
    <property type="entry name" value="T2SS/T4SS_dom"/>
</dbReference>
<dbReference type="SMART" id="SM00382">
    <property type="entry name" value="AAA"/>
    <property type="match status" value="1"/>
</dbReference>
<dbReference type="SUPFAM" id="SSF52540">
    <property type="entry name" value="P-loop containing nucleoside triphosphate hydrolases"/>
    <property type="match status" value="1"/>
</dbReference>
<dbReference type="OrthoDB" id="9808272at2"/>
<dbReference type="PANTHER" id="PTHR30486:SF16">
    <property type="entry name" value="TWITCHING MOTILITY PROTEIN PILT"/>
    <property type="match status" value="1"/>
</dbReference>
<dbReference type="AlphaFoldDB" id="B5Y8M1"/>
<sequence>MDIFELLRKTTDLKGTDLHLTVNLPPMIRIDSVLHPLGDQILTPEDTAAMAAQILPKTQETIFKSQLNADFSFGVTGLGRFRANVYLQRGSVALAIRRLPFDVPSSEELGLPKIVTDLAKKKMGMVIVTGPTGSGKSTTLASIIKTINDSFRYHIITLEDPIEYTFRHNLSIVNQREVGNDVLSFAEGLRAALREDPDVVMLGEMRDLASISAALTLAETGHLVLTTLHTKSAAETVDRIVDVFPPNQQQQVRTQLSSVLEGIVSQRLLPKKGGGLILAYEVLIATPAVRSLIREGKTHQIPSSIQTGSSFGMVTMENRLFELLQKGFIDEDQAMETANYPDVLKRLIDAQKK</sequence>
<proteinExistence type="inferred from homology"/>
<comment type="similarity">
    <text evidence="1">Belongs to the GSP E family.</text>
</comment>
<evidence type="ECO:0000313" key="4">
    <source>
        <dbReference type="Proteomes" id="UP000001732"/>
    </source>
</evidence>
<reference evidence="4" key="1">
    <citation type="submission" date="2008-08" db="EMBL/GenBank/DDBJ databases">
        <title>The complete genome sequence of Coprothermobacter proteolyticus strain ATCC 5245 / DSM 5265 / BT.</title>
        <authorList>
            <person name="Dodson R.J."/>
            <person name="Durkin A.S."/>
            <person name="Wu M."/>
            <person name="Eisen J."/>
            <person name="Sutton G."/>
        </authorList>
    </citation>
    <scope>NUCLEOTIDE SEQUENCE [LARGE SCALE GENOMIC DNA]</scope>
    <source>
        <strain evidence="4">ATCC 35245 / DSM 5265 / OCM 4 / BT</strain>
    </source>
</reference>
<organism evidence="3 4">
    <name type="scientific">Coprothermobacter proteolyticus (strain ATCC 35245 / DSM 5265 / OCM 4 / BT)</name>
    <dbReference type="NCBI Taxonomy" id="309798"/>
    <lineage>
        <taxon>Bacteria</taxon>
        <taxon>Pseudomonadati</taxon>
        <taxon>Coprothermobacterota</taxon>
        <taxon>Coprothermobacteria</taxon>
        <taxon>Coprothermobacterales</taxon>
        <taxon>Coprothermobacteraceae</taxon>
        <taxon>Coprothermobacter</taxon>
    </lineage>
</organism>
<dbReference type="HOGENOM" id="CLU_013446_4_0_9"/>
<reference evidence="3 4" key="2">
    <citation type="journal article" date="2014" name="Genome Announc.">
        <title>Complete Genome Sequence of Coprothermobacter proteolyticus DSM 5265.</title>
        <authorList>
            <person name="Alexiev A."/>
            <person name="Coil D.A."/>
            <person name="Badger J.H."/>
            <person name="Enticknap J."/>
            <person name="Ward N."/>
            <person name="Robb F.T."/>
            <person name="Eisen J.A."/>
        </authorList>
    </citation>
    <scope>NUCLEOTIDE SEQUENCE [LARGE SCALE GENOMIC DNA]</scope>
    <source>
        <strain evidence="4">ATCC 35245 / DSM 5265 / OCM 4 / BT</strain>
    </source>
</reference>
<gene>
    <name evidence="3" type="primary">pilT</name>
    <name evidence="3" type="ordered locus">COPRO5265_0771</name>
</gene>
<dbReference type="PANTHER" id="PTHR30486">
    <property type="entry name" value="TWITCHING MOTILITY PROTEIN PILT"/>
    <property type="match status" value="1"/>
</dbReference>
<dbReference type="Gene3D" id="3.40.50.300">
    <property type="entry name" value="P-loop containing nucleotide triphosphate hydrolases"/>
    <property type="match status" value="1"/>
</dbReference>
<feature type="domain" description="Bacterial type II secretion system protein E" evidence="2">
    <location>
        <begin position="193"/>
        <end position="207"/>
    </location>
</feature>
<accession>B5Y8M1</accession>
<name>B5Y8M1_COPPD</name>
<evidence type="ECO:0000259" key="2">
    <source>
        <dbReference type="PROSITE" id="PS00662"/>
    </source>
</evidence>
<dbReference type="InterPro" id="IPR006321">
    <property type="entry name" value="PilT/PilU"/>
</dbReference>
<dbReference type="CDD" id="cd01131">
    <property type="entry name" value="PilT"/>
    <property type="match status" value="1"/>
</dbReference>
<dbReference type="PROSITE" id="PS00662">
    <property type="entry name" value="T2SP_E"/>
    <property type="match status" value="1"/>
</dbReference>
<dbReference type="Proteomes" id="UP000001732">
    <property type="component" value="Chromosome"/>
</dbReference>
<dbReference type="STRING" id="309798.COPRO5265_0771"/>
<dbReference type="GO" id="GO:0005524">
    <property type="term" value="F:ATP binding"/>
    <property type="evidence" value="ECO:0007669"/>
    <property type="project" value="InterPro"/>
</dbReference>
<dbReference type="Pfam" id="PF00437">
    <property type="entry name" value="T2SSE"/>
    <property type="match status" value="1"/>
</dbReference>